<evidence type="ECO:0000256" key="1">
    <source>
        <dbReference type="SAM" id="MobiDB-lite"/>
    </source>
</evidence>
<protein>
    <submittedName>
        <fullName evidence="2">Uncharacterized protein</fullName>
    </submittedName>
</protein>
<proteinExistence type="predicted"/>
<dbReference type="Proteomes" id="UP000324222">
    <property type="component" value="Unassembled WGS sequence"/>
</dbReference>
<evidence type="ECO:0000313" key="2">
    <source>
        <dbReference type="EMBL" id="MPC97781.1"/>
    </source>
</evidence>
<feature type="region of interest" description="Disordered" evidence="1">
    <location>
        <begin position="1"/>
        <end position="32"/>
    </location>
</feature>
<organism evidence="2 3">
    <name type="scientific">Portunus trituberculatus</name>
    <name type="common">Swimming crab</name>
    <name type="synonym">Neptunus trituberculatus</name>
    <dbReference type="NCBI Taxonomy" id="210409"/>
    <lineage>
        <taxon>Eukaryota</taxon>
        <taxon>Metazoa</taxon>
        <taxon>Ecdysozoa</taxon>
        <taxon>Arthropoda</taxon>
        <taxon>Crustacea</taxon>
        <taxon>Multicrustacea</taxon>
        <taxon>Malacostraca</taxon>
        <taxon>Eumalacostraca</taxon>
        <taxon>Eucarida</taxon>
        <taxon>Decapoda</taxon>
        <taxon>Pleocyemata</taxon>
        <taxon>Brachyura</taxon>
        <taxon>Eubrachyura</taxon>
        <taxon>Portunoidea</taxon>
        <taxon>Portunidae</taxon>
        <taxon>Portuninae</taxon>
        <taxon>Portunus</taxon>
    </lineage>
</organism>
<dbReference type="AlphaFoldDB" id="A0A5B7JI72"/>
<keyword evidence="3" id="KW-1185">Reference proteome</keyword>
<reference evidence="2 3" key="1">
    <citation type="submission" date="2019-05" db="EMBL/GenBank/DDBJ databases">
        <title>Another draft genome of Portunus trituberculatus and its Hox gene families provides insights of decapod evolution.</title>
        <authorList>
            <person name="Jeong J.-H."/>
            <person name="Song I."/>
            <person name="Kim S."/>
            <person name="Choi T."/>
            <person name="Kim D."/>
            <person name="Ryu S."/>
            <person name="Kim W."/>
        </authorList>
    </citation>
    <scope>NUCLEOTIDE SEQUENCE [LARGE SCALE GENOMIC DNA]</scope>
    <source>
        <tissue evidence="2">Muscle</tissue>
    </source>
</reference>
<evidence type="ECO:0000313" key="3">
    <source>
        <dbReference type="Proteomes" id="UP000324222"/>
    </source>
</evidence>
<name>A0A5B7JI72_PORTR</name>
<gene>
    <name evidence="2" type="ORF">E2C01_093113</name>
</gene>
<comment type="caution">
    <text evidence="2">The sequence shown here is derived from an EMBL/GenBank/DDBJ whole genome shotgun (WGS) entry which is preliminary data.</text>
</comment>
<dbReference type="EMBL" id="VSRR010111452">
    <property type="protein sequence ID" value="MPC97781.1"/>
    <property type="molecule type" value="Genomic_DNA"/>
</dbReference>
<sequence>MRPSFLLTAQRHSPGHTPGVTTLAPSRPHRSGHLISPSPLHYMLPIPPSPLPSLHRPRHAPPLALPPPPPPSVLGSVDTRLPWQRPCSRCSLFSVAFGQTEKNSLLLHSVKAL</sequence>
<accession>A0A5B7JI72</accession>